<dbReference type="OrthoDB" id="21900at10239"/>
<dbReference type="KEGG" id="vg:18938273"/>
<keyword evidence="2" id="KW-1185">Reference proteome</keyword>
<evidence type="ECO:0000313" key="1">
    <source>
        <dbReference type="EMBL" id="AHL67603.1"/>
    </source>
</evidence>
<name>W8QN35_9VIRU</name>
<sequence>MFGTLLFDKQRRNKFVLKEGFSPYQPIDYDNNIASLYGYKPDGYDTTPRTTILTCTENDGLMGMNRWCGCESLTGPGQTAETATRRLIGGVNPRTLIAPQIVPPITDIEEWGTDNYTIHSATNNSRSDELFLSGYVTLDDCKCRGVCRCQKMYKKPLIENFSQPTSLDHNYISPYDTSEQRFTRPQILQNYGISKVSEKKVYSSITNGDDLIFLEGRSQPFTEDYITGDEPSTIYDPRMVGYSDTNRGYVDKLLGQPKFYYDDINAARAPNYITRNKIDIYSFGESTGRLRDPKDIGTCGDNNQLAVEEFHNSALLHRADIMQSLMNKRNGEMWQLRQFPINTNGQRMLGGTSKI</sequence>
<evidence type="ECO:0000313" key="2">
    <source>
        <dbReference type="Proteomes" id="UP000110868"/>
    </source>
</evidence>
<gene>
    <name evidence="1" type="ORF">AMIV_112</name>
</gene>
<dbReference type="RefSeq" id="YP_009021187.1">
    <property type="nucleotide sequence ID" value="NC_023848.1"/>
</dbReference>
<reference evidence="1 2" key="1">
    <citation type="submission" date="2013-12" db="EMBL/GenBank/DDBJ databases">
        <authorList>
            <person name="Tong Y."/>
            <person name="Zhang J."/>
            <person name="Huang Y."/>
            <person name="Li S."/>
            <person name="Pei G."/>
            <person name="Zhang Z."/>
            <person name="Mi Z."/>
            <person name="An X."/>
        </authorList>
    </citation>
    <scope>NUCLEOTIDE SEQUENCE [LARGE SCALE GENOMIC DNA]</scope>
    <source>
        <strain evidence="1">AMIV</strain>
    </source>
</reference>
<accession>W8QN35</accession>
<organism evidence="1 2">
    <name type="scientific">Chloriridovirus anopheles1</name>
    <dbReference type="NCBI Taxonomy" id="1465751"/>
    <lineage>
        <taxon>Viruses</taxon>
        <taxon>Varidnaviria</taxon>
        <taxon>Bamfordvirae</taxon>
        <taxon>Nucleocytoviricota</taxon>
        <taxon>Megaviricetes</taxon>
        <taxon>Pimascovirales</taxon>
        <taxon>Pimascovirales incertae sedis</taxon>
        <taxon>Iridoviridae</taxon>
        <taxon>Betairidovirinae</taxon>
        <taxon>Chloriridovirus</taxon>
    </lineage>
</organism>
<proteinExistence type="predicted"/>
<dbReference type="GeneID" id="18938273"/>
<dbReference type="Proteomes" id="UP000110868">
    <property type="component" value="Segment"/>
</dbReference>
<protein>
    <submittedName>
        <fullName evidence="1">Uncharacterized protein</fullName>
    </submittedName>
</protein>
<dbReference type="EMBL" id="KF938901">
    <property type="protein sequence ID" value="AHL67603.1"/>
    <property type="molecule type" value="Genomic_DNA"/>
</dbReference>